<dbReference type="HOGENOM" id="CLU_198141_0_0_6"/>
<dbReference type="Proteomes" id="UP000031623">
    <property type="component" value="Chromosome"/>
</dbReference>
<dbReference type="EMBL" id="AP014633">
    <property type="protein sequence ID" value="BAP54845.1"/>
    <property type="molecule type" value="Genomic_DNA"/>
</dbReference>
<evidence type="ECO:0008006" key="3">
    <source>
        <dbReference type="Google" id="ProtNLM"/>
    </source>
</evidence>
<reference evidence="1" key="1">
    <citation type="journal article" date="2014" name="ISME J.">
        <title>Ecophysiology of Thioploca ingrica as revealed by the complete genome sequence supplemented with proteomic evidence.</title>
        <authorList>
            <person name="Kojima H."/>
            <person name="Ogura Y."/>
            <person name="Yamamoto N."/>
            <person name="Togashi T."/>
            <person name="Mori H."/>
            <person name="Watanabe T."/>
            <person name="Nemoto F."/>
            <person name="Kurokawa K."/>
            <person name="Hayashi T."/>
            <person name="Fukui M."/>
        </authorList>
    </citation>
    <scope>NUCLEOTIDE SEQUENCE [LARGE SCALE GENOMIC DNA]</scope>
</reference>
<evidence type="ECO:0000313" key="2">
    <source>
        <dbReference type="Proteomes" id="UP000031623"/>
    </source>
</evidence>
<gene>
    <name evidence="1" type="ORF">THII_0548</name>
</gene>
<accession>A0A090AJ18</accession>
<sequence length="79" mass="8976">MTKDVAIIQQLVLDKLHSLSLDKQLELLDFAEFLVQKNAFQPPNRSIKGLCADLGVQITEADIAEARREMWGHFPKENV</sequence>
<evidence type="ECO:0000313" key="1">
    <source>
        <dbReference type="EMBL" id="BAP54845.1"/>
    </source>
</evidence>
<protein>
    <recommendedName>
        <fullName evidence="3">DUF2281 domain-containing protein</fullName>
    </recommendedName>
</protein>
<organism evidence="1 2">
    <name type="scientific">Thioploca ingrica</name>
    <dbReference type="NCBI Taxonomy" id="40754"/>
    <lineage>
        <taxon>Bacteria</taxon>
        <taxon>Pseudomonadati</taxon>
        <taxon>Pseudomonadota</taxon>
        <taxon>Gammaproteobacteria</taxon>
        <taxon>Thiotrichales</taxon>
        <taxon>Thiotrichaceae</taxon>
        <taxon>Thioploca</taxon>
    </lineage>
</organism>
<name>A0A090AJ18_9GAMM</name>
<dbReference type="AlphaFoldDB" id="A0A090AJ18"/>
<keyword evidence="2" id="KW-1185">Reference proteome</keyword>
<proteinExistence type="predicted"/>
<dbReference type="STRING" id="40754.THII_0548"/>
<dbReference type="KEGG" id="tig:THII_0548"/>